<name>A0AAW1YEE8_RUBAR</name>
<dbReference type="InterPro" id="IPR000467">
    <property type="entry name" value="G_patch_dom"/>
</dbReference>
<feature type="compositionally biased region" description="Polar residues" evidence="1">
    <location>
        <begin position="728"/>
        <end position="743"/>
    </location>
</feature>
<dbReference type="InterPro" id="IPR036867">
    <property type="entry name" value="R3H_dom_sf"/>
</dbReference>
<dbReference type="CDD" id="cd02646">
    <property type="entry name" value="R3H_G-patch"/>
    <property type="match status" value="1"/>
</dbReference>
<organism evidence="3 4">
    <name type="scientific">Rubus argutus</name>
    <name type="common">Southern blackberry</name>
    <dbReference type="NCBI Taxonomy" id="59490"/>
    <lineage>
        <taxon>Eukaryota</taxon>
        <taxon>Viridiplantae</taxon>
        <taxon>Streptophyta</taxon>
        <taxon>Embryophyta</taxon>
        <taxon>Tracheophyta</taxon>
        <taxon>Spermatophyta</taxon>
        <taxon>Magnoliopsida</taxon>
        <taxon>eudicotyledons</taxon>
        <taxon>Gunneridae</taxon>
        <taxon>Pentapetalae</taxon>
        <taxon>rosids</taxon>
        <taxon>fabids</taxon>
        <taxon>Rosales</taxon>
        <taxon>Rosaceae</taxon>
        <taxon>Rosoideae</taxon>
        <taxon>Rosoideae incertae sedis</taxon>
        <taxon>Rubus</taxon>
    </lineage>
</organism>
<feature type="region of interest" description="Disordered" evidence="1">
    <location>
        <begin position="541"/>
        <end position="590"/>
    </location>
</feature>
<evidence type="ECO:0000313" key="3">
    <source>
        <dbReference type="EMBL" id="KAK9947408.1"/>
    </source>
</evidence>
<feature type="region of interest" description="Disordered" evidence="1">
    <location>
        <begin position="712"/>
        <end position="744"/>
    </location>
</feature>
<reference evidence="3 4" key="1">
    <citation type="journal article" date="2023" name="G3 (Bethesda)">
        <title>A chromosome-length genome assembly and annotation of blackberry (Rubus argutus, cv. 'Hillquist').</title>
        <authorList>
            <person name="Bruna T."/>
            <person name="Aryal R."/>
            <person name="Dudchenko O."/>
            <person name="Sargent D.J."/>
            <person name="Mead D."/>
            <person name="Buti M."/>
            <person name="Cavallini A."/>
            <person name="Hytonen T."/>
            <person name="Andres J."/>
            <person name="Pham M."/>
            <person name="Weisz D."/>
            <person name="Mascagni F."/>
            <person name="Usai G."/>
            <person name="Natali L."/>
            <person name="Bassil N."/>
            <person name="Fernandez G.E."/>
            <person name="Lomsadze A."/>
            <person name="Armour M."/>
            <person name="Olukolu B."/>
            <person name="Poorten T."/>
            <person name="Britton C."/>
            <person name="Davik J."/>
            <person name="Ashrafi H."/>
            <person name="Aiden E.L."/>
            <person name="Borodovsky M."/>
            <person name="Worthington M."/>
        </authorList>
    </citation>
    <scope>NUCLEOTIDE SEQUENCE [LARGE SCALE GENOMIC DNA]</scope>
    <source>
        <strain evidence="3">PI 553951</strain>
    </source>
</reference>
<evidence type="ECO:0000313" key="4">
    <source>
        <dbReference type="Proteomes" id="UP001457282"/>
    </source>
</evidence>
<feature type="region of interest" description="Disordered" evidence="1">
    <location>
        <begin position="257"/>
        <end position="306"/>
    </location>
</feature>
<dbReference type="PANTHER" id="PTHR47423:SF2">
    <property type="entry name" value="PROTEIN SQS1"/>
    <property type="match status" value="1"/>
</dbReference>
<dbReference type="Pfam" id="PF01585">
    <property type="entry name" value="G-patch"/>
    <property type="match status" value="2"/>
</dbReference>
<dbReference type="PROSITE" id="PS50174">
    <property type="entry name" value="G_PATCH"/>
    <property type="match status" value="2"/>
</dbReference>
<dbReference type="AlphaFoldDB" id="A0AAW1YEE8"/>
<feature type="compositionally biased region" description="Polar residues" evidence="1">
    <location>
        <begin position="85"/>
        <end position="96"/>
    </location>
</feature>
<dbReference type="Pfam" id="PF01424">
    <property type="entry name" value="R3H"/>
    <property type="match status" value="1"/>
</dbReference>
<feature type="compositionally biased region" description="Low complexity" evidence="1">
    <location>
        <begin position="64"/>
        <end position="79"/>
    </location>
</feature>
<dbReference type="SMART" id="SM00443">
    <property type="entry name" value="G_patch"/>
    <property type="match status" value="2"/>
</dbReference>
<dbReference type="EMBL" id="JBEDUW010000001">
    <property type="protein sequence ID" value="KAK9947408.1"/>
    <property type="molecule type" value="Genomic_DNA"/>
</dbReference>
<proteinExistence type="predicted"/>
<feature type="compositionally biased region" description="Basic residues" evidence="1">
    <location>
        <begin position="1"/>
        <end position="16"/>
    </location>
</feature>
<keyword evidence="4" id="KW-1185">Reference proteome</keyword>
<feature type="compositionally biased region" description="Basic residues" evidence="1">
    <location>
        <begin position="570"/>
        <end position="580"/>
    </location>
</feature>
<feature type="domain" description="G-patch" evidence="2">
    <location>
        <begin position="655"/>
        <end position="701"/>
    </location>
</feature>
<feature type="domain" description="G-patch" evidence="2">
    <location>
        <begin position="749"/>
        <end position="792"/>
    </location>
</feature>
<feature type="region of interest" description="Disordered" evidence="1">
    <location>
        <begin position="1"/>
        <end position="96"/>
    </location>
</feature>
<evidence type="ECO:0000259" key="2">
    <source>
        <dbReference type="PROSITE" id="PS50174"/>
    </source>
</evidence>
<dbReference type="GO" id="GO:0003676">
    <property type="term" value="F:nucleic acid binding"/>
    <property type="evidence" value="ECO:0007669"/>
    <property type="project" value="InterPro"/>
</dbReference>
<evidence type="ECO:0000256" key="1">
    <source>
        <dbReference type="SAM" id="MobiDB-lite"/>
    </source>
</evidence>
<feature type="compositionally biased region" description="Low complexity" evidence="1">
    <location>
        <begin position="275"/>
        <end position="287"/>
    </location>
</feature>
<feature type="compositionally biased region" description="Acidic residues" evidence="1">
    <location>
        <begin position="257"/>
        <end position="266"/>
    </location>
</feature>
<comment type="caution">
    <text evidence="3">The sequence shown here is derived from an EMBL/GenBank/DDBJ whole genome shotgun (WGS) entry which is preliminary data.</text>
</comment>
<accession>A0AAW1YEE8</accession>
<dbReference type="InterPro" id="IPR034082">
    <property type="entry name" value="R3H_G-patch"/>
</dbReference>
<dbReference type="Gene3D" id="3.30.1370.50">
    <property type="entry name" value="R3H-like domain"/>
    <property type="match status" value="1"/>
</dbReference>
<feature type="compositionally biased region" description="Acidic residues" evidence="1">
    <location>
        <begin position="288"/>
        <end position="306"/>
    </location>
</feature>
<feature type="compositionally biased region" description="Low complexity" evidence="1">
    <location>
        <begin position="17"/>
        <end position="30"/>
    </location>
</feature>
<dbReference type="Proteomes" id="UP001457282">
    <property type="component" value="Unassembled WGS sequence"/>
</dbReference>
<sequence length="792" mass="85863">MAGGRRGGRGGGRRRPNNNTSTSTNEVTTRSSRRSSSKASGRGPLFVEGGILSDWSSPQTLLRGKNPSSNNNKSGSKPGAKAASDSKTGSRKSNVNAIGYRYPSLELQEGLYSGFHVKGDADDENMDESSPMALVDFNDTQISAHADQTPASEPHDVKFTYHYGSSFVLGESSHRGLGFSDELEETPSGVEASSKQMEEAEDMCFGSLSSEKDANEGIDYEVGDEMAEDLPTEVMSSNENSGFLSFGGIRLYTQDISDEESEEDENGASLYEGNSDSSEPGGLLGSSESEDSEQMSDSDSDIDDEVSEDYLQGIGGSDSILRSKWLVEQELDMSDTDSSSSSDFDETVEKLGGIALQDASREYGRRNARSQKKHNVTERYAQPLAIDDLMLVKDPRTVSGKKKPVTRFPQSWPSGAQRSKYSRNIPGTKKKHRKEMIAVKRRDRMLHRGVDLEQINLKLEQIVLDGVDMFSFHPMHSRDCSQVQRLAAIYQLRSSCQGSGKKRFVTLMRTQYTGMPSAIAKIRLEKLIGAGMVDDDFSVVEPTGDKNRSMRIRKGTSLKPPESKQSTQRKTMKVSAKRGSGRALEQKSSGKVDSFANKPVSFVSSGVMQSQTEITTVESVASQTEIITVDSTIRASSKNKDAVGSADFRSFEVHTKGFGSKMLAKMGYIEGGGLGKDGQGRAEPVEAVQRPKSLGLGVEFSNTIGVQFVNTPAKQNPAKNTPAKHNPAKNTPAKNKPQAQSMGSFERHTKGFGSKMMAKMGFVEGMGLGKDSQGIVNPLAAVRLPKSRGIGA</sequence>
<dbReference type="PANTHER" id="PTHR47423">
    <property type="entry name" value="G-PATCH DOMAIN CONTAINING PROTEIN"/>
    <property type="match status" value="1"/>
</dbReference>
<gene>
    <name evidence="3" type="ORF">M0R45_003034</name>
</gene>
<protein>
    <recommendedName>
        <fullName evidence="2">G-patch domain-containing protein</fullName>
    </recommendedName>
</protein>
<feature type="region of interest" description="Disordered" evidence="1">
    <location>
        <begin position="398"/>
        <end position="434"/>
    </location>
</feature>
<dbReference type="InterPro" id="IPR001374">
    <property type="entry name" value="R3H_dom"/>
</dbReference>
<feature type="compositionally biased region" description="Polar residues" evidence="1">
    <location>
        <begin position="408"/>
        <end position="419"/>
    </location>
</feature>